<evidence type="ECO:0000256" key="1">
    <source>
        <dbReference type="ARBA" id="ARBA00001947"/>
    </source>
</evidence>
<dbReference type="SUPFAM" id="SSF57829">
    <property type="entry name" value="Zn-binding ribosomal proteins"/>
    <property type="match status" value="1"/>
</dbReference>
<name>A0A1J3E1Y2_NOCCA</name>
<evidence type="ECO:0000256" key="3">
    <source>
        <dbReference type="ARBA" id="ARBA00022833"/>
    </source>
</evidence>
<keyword evidence="3" id="KW-0862">Zinc</keyword>
<evidence type="ECO:0000256" key="2">
    <source>
        <dbReference type="ARBA" id="ARBA00010919"/>
    </source>
</evidence>
<dbReference type="InterPro" id="IPR000592">
    <property type="entry name" value="Ribosomal_eS27"/>
</dbReference>
<dbReference type="EMBL" id="GEVI01008171">
    <property type="protein sequence ID" value="JAU24149.1"/>
    <property type="molecule type" value="Transcribed_RNA"/>
</dbReference>
<dbReference type="GO" id="GO:0005840">
    <property type="term" value="C:ribosome"/>
    <property type="evidence" value="ECO:0007669"/>
    <property type="project" value="UniProtKB-KW"/>
</dbReference>
<organism evidence="6">
    <name type="scientific">Noccaea caerulescens</name>
    <name type="common">Alpine penny-cress</name>
    <name type="synonym">Thlaspi caerulescens</name>
    <dbReference type="NCBI Taxonomy" id="107243"/>
    <lineage>
        <taxon>Eukaryota</taxon>
        <taxon>Viridiplantae</taxon>
        <taxon>Streptophyta</taxon>
        <taxon>Embryophyta</taxon>
        <taxon>Tracheophyta</taxon>
        <taxon>Spermatophyta</taxon>
        <taxon>Magnoliopsida</taxon>
        <taxon>eudicotyledons</taxon>
        <taxon>Gunneridae</taxon>
        <taxon>Pentapetalae</taxon>
        <taxon>rosids</taxon>
        <taxon>malvids</taxon>
        <taxon>Brassicales</taxon>
        <taxon>Brassicaceae</taxon>
        <taxon>Coluteocarpeae</taxon>
        <taxon>Noccaea</taxon>
    </lineage>
</organism>
<dbReference type="GO" id="GO:0006412">
    <property type="term" value="P:translation"/>
    <property type="evidence" value="ECO:0007669"/>
    <property type="project" value="InterPro"/>
</dbReference>
<dbReference type="GO" id="GO:1990904">
    <property type="term" value="C:ribonucleoprotein complex"/>
    <property type="evidence" value="ECO:0007669"/>
    <property type="project" value="UniProtKB-KW"/>
</dbReference>
<gene>
    <name evidence="6" type="ORF">GA_TR8473_c0_g1_i1_g.27323</name>
</gene>
<evidence type="ECO:0000256" key="4">
    <source>
        <dbReference type="ARBA" id="ARBA00022980"/>
    </source>
</evidence>
<proteinExistence type="inferred from homology"/>
<evidence type="ECO:0000313" key="6">
    <source>
        <dbReference type="EMBL" id="JAU24149.1"/>
    </source>
</evidence>
<dbReference type="InterPro" id="IPR011332">
    <property type="entry name" value="Ribosomal_zn-bd"/>
</dbReference>
<dbReference type="Gene3D" id="2.20.25.100">
    <property type="entry name" value="Zn-binding ribosomal proteins"/>
    <property type="match status" value="1"/>
</dbReference>
<comment type="similarity">
    <text evidence="2">Belongs to the eukaryotic ribosomal protein eS27 family.</text>
</comment>
<keyword evidence="4 6" id="KW-0689">Ribosomal protein</keyword>
<dbReference type="GO" id="GO:0003735">
    <property type="term" value="F:structural constituent of ribosome"/>
    <property type="evidence" value="ECO:0007669"/>
    <property type="project" value="InterPro"/>
</dbReference>
<dbReference type="AlphaFoldDB" id="A0A1J3E1Y2"/>
<protein>
    <submittedName>
        <fullName evidence="6">40S ribosomal protein S27-1</fullName>
    </submittedName>
</protein>
<accession>A0A1J3E1Y2</accession>
<reference evidence="6" key="1">
    <citation type="submission" date="2016-07" db="EMBL/GenBank/DDBJ databases">
        <title>De novo transcriptome assembly of four accessions of the metal hyperaccumulator plant Noccaea caerulescens.</title>
        <authorList>
            <person name="Blande D."/>
            <person name="Halimaa P."/>
            <person name="Tervahauta A.I."/>
            <person name="Aarts M.G."/>
            <person name="Karenlampi S.O."/>
        </authorList>
    </citation>
    <scope>NUCLEOTIDE SEQUENCE</scope>
</reference>
<sequence>MEYDLLNLPDDIERRRHKLRRTVPAPNSYFMNVKDGSNSEVSMVFSHSQTAIFSGSSKRLATPTGGKVKLTKDCLFKINNKEQDIGGHN</sequence>
<dbReference type="Pfam" id="PF01667">
    <property type="entry name" value="Ribosomal_S27e"/>
    <property type="match status" value="1"/>
</dbReference>
<dbReference type="InterPro" id="IPR023407">
    <property type="entry name" value="Ribosomal_eS27_Zn-bd_dom_sf"/>
</dbReference>
<keyword evidence="5" id="KW-0687">Ribonucleoprotein</keyword>
<comment type="cofactor">
    <cofactor evidence="1">
        <name>Zn(2+)</name>
        <dbReference type="ChEBI" id="CHEBI:29105"/>
    </cofactor>
</comment>
<evidence type="ECO:0000256" key="5">
    <source>
        <dbReference type="ARBA" id="ARBA00023274"/>
    </source>
</evidence>
<dbReference type="PANTHER" id="PTHR11594">
    <property type="entry name" value="40S RIBOSOMAL PROTEIN S27"/>
    <property type="match status" value="1"/>
</dbReference>